<comment type="caution">
    <text evidence="3">The sequence shown here is derived from an EMBL/GenBank/DDBJ whole genome shotgun (WGS) entry which is preliminary data.</text>
</comment>
<evidence type="ECO:0000256" key="1">
    <source>
        <dbReference type="ARBA" id="ARBA00008791"/>
    </source>
</evidence>
<dbReference type="InterPro" id="IPR014729">
    <property type="entry name" value="Rossmann-like_a/b/a_fold"/>
</dbReference>
<dbReference type="Proteomes" id="UP000272117">
    <property type="component" value="Unassembled WGS sequence"/>
</dbReference>
<dbReference type="PANTHER" id="PTHR46268:SF6">
    <property type="entry name" value="UNIVERSAL STRESS PROTEIN UP12"/>
    <property type="match status" value="1"/>
</dbReference>
<organism evidence="3 4">
    <name type="scientific">Rufibacter latericius</name>
    <dbReference type="NCBI Taxonomy" id="2487040"/>
    <lineage>
        <taxon>Bacteria</taxon>
        <taxon>Pseudomonadati</taxon>
        <taxon>Bacteroidota</taxon>
        <taxon>Cytophagia</taxon>
        <taxon>Cytophagales</taxon>
        <taxon>Hymenobacteraceae</taxon>
        <taxon>Rufibacter</taxon>
    </lineage>
</organism>
<evidence type="ECO:0000313" key="4">
    <source>
        <dbReference type="Proteomes" id="UP000272117"/>
    </source>
</evidence>
<proteinExistence type="inferred from homology"/>
<reference evidence="3 4" key="1">
    <citation type="submission" date="2018-11" db="EMBL/GenBank/DDBJ databases">
        <title>Rufibacter latericius sp. nov., isolated from water in Baiyang Lake.</title>
        <authorList>
            <person name="Yang Y."/>
        </authorList>
    </citation>
    <scope>NUCLEOTIDE SEQUENCE [LARGE SCALE GENOMIC DNA]</scope>
    <source>
        <strain evidence="3 4">R-22-1c-1</strain>
    </source>
</reference>
<evidence type="ECO:0000313" key="3">
    <source>
        <dbReference type="EMBL" id="RNI21999.1"/>
    </source>
</evidence>
<protein>
    <submittedName>
        <fullName evidence="3">Universal stress protein</fullName>
    </submittedName>
</protein>
<gene>
    <name evidence="3" type="ORF">EFB08_22970</name>
</gene>
<dbReference type="Pfam" id="PF00582">
    <property type="entry name" value="Usp"/>
    <property type="match status" value="2"/>
</dbReference>
<dbReference type="OrthoDB" id="1522603at2"/>
<dbReference type="InterPro" id="IPR006016">
    <property type="entry name" value="UspA"/>
</dbReference>
<dbReference type="RefSeq" id="WP_123129321.1">
    <property type="nucleotide sequence ID" value="NZ_RJJD01000023.1"/>
</dbReference>
<dbReference type="PANTHER" id="PTHR46268">
    <property type="entry name" value="STRESS RESPONSE PROTEIN NHAX"/>
    <property type="match status" value="1"/>
</dbReference>
<feature type="domain" description="UspA" evidence="2">
    <location>
        <begin position="3"/>
        <end position="148"/>
    </location>
</feature>
<evidence type="ECO:0000259" key="2">
    <source>
        <dbReference type="Pfam" id="PF00582"/>
    </source>
</evidence>
<dbReference type="AlphaFoldDB" id="A0A3M9M8W1"/>
<keyword evidence="4" id="KW-1185">Reference proteome</keyword>
<dbReference type="EMBL" id="RJJD01000023">
    <property type="protein sequence ID" value="RNI21999.1"/>
    <property type="molecule type" value="Genomic_DNA"/>
</dbReference>
<dbReference type="InterPro" id="IPR006015">
    <property type="entry name" value="Universal_stress_UspA"/>
</dbReference>
<comment type="similarity">
    <text evidence="1">Belongs to the universal stress protein A family.</text>
</comment>
<dbReference type="CDD" id="cd00293">
    <property type="entry name" value="USP-like"/>
    <property type="match status" value="2"/>
</dbReference>
<dbReference type="PRINTS" id="PR01438">
    <property type="entry name" value="UNVRSLSTRESS"/>
</dbReference>
<name>A0A3M9M8W1_9BACT</name>
<dbReference type="SUPFAM" id="SSF52402">
    <property type="entry name" value="Adenine nucleotide alpha hydrolases-like"/>
    <property type="match status" value="2"/>
</dbReference>
<sequence length="284" mass="31866">MVTILCPTDFTKGSKNAIKYADEIAQRMTSHVLLCHTISEPVSSAFSTTGEESGYPTKDEIKRRMKKLSKLKEMKESLEDNGWGISVSYETKIRYGEAQQKITHLAQEEKADLVVLGTEEPQGLDNLSAHSLADQVAQQVSCPVLLIPNKVSFKPLRRIVVATDLRGFCPADMSVVLKLASYFGAQIQLLHVLPKENSMARKFSMEELERLSKRISYQRVSHHVEVNASIPEGISQFCRKNRADMLVMGAHTTDSWAHLFRSGSEENHPLPLPLLLVHAKRIRV</sequence>
<feature type="domain" description="UspA" evidence="2">
    <location>
        <begin position="157"/>
        <end position="259"/>
    </location>
</feature>
<accession>A0A3M9M8W1</accession>
<dbReference type="Gene3D" id="3.40.50.620">
    <property type="entry name" value="HUPs"/>
    <property type="match status" value="2"/>
</dbReference>